<dbReference type="EMBL" id="CP017267">
    <property type="protein sequence ID" value="APB30464.1"/>
    <property type="molecule type" value="Genomic_DNA"/>
</dbReference>
<dbReference type="PIRSF" id="PIRSF033091">
    <property type="entry name" value="Pesterase_YhaO"/>
    <property type="match status" value="1"/>
</dbReference>
<evidence type="ECO:0000313" key="4">
    <source>
        <dbReference type="Proteomes" id="UP000191200"/>
    </source>
</evidence>
<protein>
    <recommendedName>
        <fullName evidence="2">Calcineurin-like phosphoesterase domain-containing protein</fullName>
    </recommendedName>
</protein>
<dbReference type="PANTHER" id="PTHR30337:SF7">
    <property type="entry name" value="PHOSPHOESTERASE"/>
    <property type="match status" value="1"/>
</dbReference>
<dbReference type="STRING" id="519472.BHY08_00665"/>
<dbReference type="CDD" id="cd00840">
    <property type="entry name" value="MPP_Mre11_N"/>
    <property type="match status" value="1"/>
</dbReference>
<keyword evidence="1" id="KW-0378">Hydrolase</keyword>
<dbReference type="InterPro" id="IPR014576">
    <property type="entry name" value="Pesterase_YhaO"/>
</dbReference>
<evidence type="ECO:0000256" key="1">
    <source>
        <dbReference type="ARBA" id="ARBA00022801"/>
    </source>
</evidence>
<evidence type="ECO:0000259" key="2">
    <source>
        <dbReference type="Pfam" id="PF00149"/>
    </source>
</evidence>
<feature type="domain" description="Calcineurin-like phosphoesterase" evidence="2">
    <location>
        <begin position="1"/>
        <end position="196"/>
    </location>
</feature>
<dbReference type="GO" id="GO:0016787">
    <property type="term" value="F:hydrolase activity"/>
    <property type="evidence" value="ECO:0007669"/>
    <property type="project" value="UniProtKB-KW"/>
</dbReference>
<organism evidence="3 4">
    <name type="scientific">Vagococcus teuberi</name>
    <dbReference type="NCBI Taxonomy" id="519472"/>
    <lineage>
        <taxon>Bacteria</taxon>
        <taxon>Bacillati</taxon>
        <taxon>Bacillota</taxon>
        <taxon>Bacilli</taxon>
        <taxon>Lactobacillales</taxon>
        <taxon>Enterococcaceae</taxon>
        <taxon>Vagococcus</taxon>
    </lineage>
</organism>
<name>A0A1J0A3F9_9ENTE</name>
<dbReference type="InterPro" id="IPR041796">
    <property type="entry name" value="Mre11_N"/>
</dbReference>
<dbReference type="Proteomes" id="UP000191200">
    <property type="component" value="Chromosome"/>
</dbReference>
<dbReference type="InterPro" id="IPR029052">
    <property type="entry name" value="Metallo-depent_PP-like"/>
</dbReference>
<dbReference type="SUPFAM" id="SSF56300">
    <property type="entry name" value="Metallo-dependent phosphatases"/>
    <property type="match status" value="1"/>
</dbReference>
<dbReference type="KEGG" id="vte:BHY08_00665"/>
<dbReference type="PANTHER" id="PTHR30337">
    <property type="entry name" value="COMPONENT OF ATP-DEPENDENT DSDNA EXONUCLEASE"/>
    <property type="match status" value="1"/>
</dbReference>
<gene>
    <name evidence="3" type="ORF">BHY08_00665</name>
</gene>
<accession>A0A1J0A3F9</accession>
<dbReference type="Gene3D" id="3.60.21.10">
    <property type="match status" value="1"/>
</dbReference>
<dbReference type="RefSeq" id="WP_071456029.1">
    <property type="nucleotide sequence ID" value="NZ_CP017267.1"/>
</dbReference>
<dbReference type="InterPro" id="IPR050535">
    <property type="entry name" value="DNA_Repair-Maintenance_Comp"/>
</dbReference>
<dbReference type="Pfam" id="PF00149">
    <property type="entry name" value="Metallophos"/>
    <property type="match status" value="1"/>
</dbReference>
<keyword evidence="4" id="KW-1185">Reference proteome</keyword>
<reference evidence="3 4" key="1">
    <citation type="submission" date="2016-09" db="EMBL/GenBank/DDBJ databases">
        <title>Vagococcus teuberi sp. nov., isolated from the Malian artisanal sour milk fene.</title>
        <authorList>
            <person name="Wullschleger S."/>
            <person name="Seifert C."/>
            <person name="Baumgartner S."/>
            <person name="Lacroix C."/>
            <person name="Bonfoh B."/>
            <person name="Stevens M.J."/>
            <person name="Meile L."/>
        </authorList>
    </citation>
    <scope>NUCLEOTIDE SEQUENCE [LARGE SCALE GENOMIC DNA]</scope>
    <source>
        <strain evidence="3 4">DSM 21459</strain>
    </source>
</reference>
<sequence>MKFIHMADLHIDQPFSGITTEDVAFQKEIQQINYKVFEAIIDLCIKSSVDFLLVVGDTFHQATSSIYTQKFIIDQFKKLEEHHITVVMSFGNHDYYTKSRYWFDWPENVVLFDKEEVTTKVLTLKNGQSVSISGFSYEHQWITDQKALEFPERSTETDYHIGFYHGEIGQEGKYAPFSLSQLKSTYDYWGLGHIHKSEELMEKPLTIYPGTPQGHTRKERDTKGVSFVEVSGSSVSQRFIDVSKATWVQQDISLKETTRVEQLAKIEKEIIAARYMKEVTLLVVKLSPSSEEGISELLLHKEEILSYLQRQLLRKTSYYIWLVDIVIEPIKSNQLIMGFEASLIDDLSQHFLQRNEFFSVAKDITQQPIVGTNIIFDEEDIQRIVEESSQLVKDKMIFKNGVGQ</sequence>
<dbReference type="AlphaFoldDB" id="A0A1J0A3F9"/>
<dbReference type="InterPro" id="IPR004843">
    <property type="entry name" value="Calcineurin-like_PHP"/>
</dbReference>
<evidence type="ECO:0000313" key="3">
    <source>
        <dbReference type="EMBL" id="APB30464.1"/>
    </source>
</evidence>
<proteinExistence type="predicted"/>